<organism evidence="1 2">
    <name type="scientific">Caerostris extrusa</name>
    <name type="common">Bark spider</name>
    <name type="synonym">Caerostris bankana</name>
    <dbReference type="NCBI Taxonomy" id="172846"/>
    <lineage>
        <taxon>Eukaryota</taxon>
        <taxon>Metazoa</taxon>
        <taxon>Ecdysozoa</taxon>
        <taxon>Arthropoda</taxon>
        <taxon>Chelicerata</taxon>
        <taxon>Arachnida</taxon>
        <taxon>Araneae</taxon>
        <taxon>Araneomorphae</taxon>
        <taxon>Entelegynae</taxon>
        <taxon>Araneoidea</taxon>
        <taxon>Araneidae</taxon>
        <taxon>Caerostris</taxon>
    </lineage>
</organism>
<evidence type="ECO:0000313" key="2">
    <source>
        <dbReference type="Proteomes" id="UP001054945"/>
    </source>
</evidence>
<evidence type="ECO:0008006" key="3">
    <source>
        <dbReference type="Google" id="ProtNLM"/>
    </source>
</evidence>
<sequence>MNACWLLALMHSDGSLCSSRSLSLRLGSGCFVGAKFCKYVTFPKLLNSSIAIIFNRYRNVCQQKRVGRRRVGHARPNGKAVLAFVCSFFVTRNERVLAACLNAFRWFSSEQSVIKSSIRIDQGACWCKSFANT</sequence>
<dbReference type="Proteomes" id="UP001054945">
    <property type="component" value="Unassembled WGS sequence"/>
</dbReference>
<dbReference type="EMBL" id="BPLR01002240">
    <property type="protein sequence ID" value="GIX71632.1"/>
    <property type="molecule type" value="Genomic_DNA"/>
</dbReference>
<comment type="caution">
    <text evidence="1">The sequence shown here is derived from an EMBL/GenBank/DDBJ whole genome shotgun (WGS) entry which is preliminary data.</text>
</comment>
<accession>A0AAV4MGN8</accession>
<gene>
    <name evidence="1" type="ORF">CEXT_408651</name>
</gene>
<reference evidence="1 2" key="1">
    <citation type="submission" date="2021-06" db="EMBL/GenBank/DDBJ databases">
        <title>Caerostris extrusa draft genome.</title>
        <authorList>
            <person name="Kono N."/>
            <person name="Arakawa K."/>
        </authorList>
    </citation>
    <scope>NUCLEOTIDE SEQUENCE [LARGE SCALE GENOMIC DNA]</scope>
</reference>
<protein>
    <recommendedName>
        <fullName evidence="3">Secreted protein</fullName>
    </recommendedName>
</protein>
<name>A0AAV4MGN8_CAEEX</name>
<proteinExistence type="predicted"/>
<evidence type="ECO:0000313" key="1">
    <source>
        <dbReference type="EMBL" id="GIX71632.1"/>
    </source>
</evidence>
<keyword evidence="2" id="KW-1185">Reference proteome</keyword>
<dbReference type="AlphaFoldDB" id="A0AAV4MGN8"/>